<dbReference type="RefSeq" id="WP_203938210.1">
    <property type="nucleotide sequence ID" value="NZ_BAAAGJ010000005.1"/>
</dbReference>
<proteinExistence type="predicted"/>
<dbReference type="Proteomes" id="UP000652013">
    <property type="component" value="Unassembled WGS sequence"/>
</dbReference>
<keyword evidence="2 4" id="KW-0418">Kinase</keyword>
<dbReference type="SUPFAM" id="SSF53613">
    <property type="entry name" value="Ribokinase-like"/>
    <property type="match status" value="1"/>
</dbReference>
<evidence type="ECO:0000256" key="1">
    <source>
        <dbReference type="ARBA" id="ARBA00022679"/>
    </source>
</evidence>
<feature type="domain" description="Carbohydrate kinase PfkB" evidence="3">
    <location>
        <begin position="7"/>
        <end position="325"/>
    </location>
</feature>
<dbReference type="EMBL" id="BOOY01000016">
    <property type="protein sequence ID" value="GIJ02925.1"/>
    <property type="molecule type" value="Genomic_DNA"/>
</dbReference>
<evidence type="ECO:0000313" key="5">
    <source>
        <dbReference type="Proteomes" id="UP000652013"/>
    </source>
</evidence>
<keyword evidence="5" id="KW-1185">Reference proteome</keyword>
<evidence type="ECO:0000256" key="2">
    <source>
        <dbReference type="ARBA" id="ARBA00022777"/>
    </source>
</evidence>
<sequence length="350" mass="36028">MTTRAGVLCAGSVVADVAKVIDAYPALDHLATIEQVSTGTGGPGLNMAVDLRLLGAAFDVGMLGAVGDDLHGDLMLAACATLRIDTTGVARIPGAVTSFTDVMVERDGGRRTFFHHRGANALFDGATADLGRSSARILHAGAPGIHETMDTALPGGGNGWSALLRRARAAGMHTNLELVDLPPQRMRRLVEPCLPYVDSLVINELEAGALTGLDAPVPTADGPVDWATLERMALRLIDGGVSTLAVVHFPAGCVAAAPGGRTWRQGSVRLSRTQIRSTTGAGDAFAAGVVLGLHERWPVDRCLRLGAASAAACVTSPHTSDGIPAAGACLAAADRAGYRPTGRPGDDRGR</sequence>
<evidence type="ECO:0000313" key="4">
    <source>
        <dbReference type="EMBL" id="GIJ02925.1"/>
    </source>
</evidence>
<dbReference type="InterPro" id="IPR011611">
    <property type="entry name" value="PfkB_dom"/>
</dbReference>
<dbReference type="AlphaFoldDB" id="A0A8J4DJF0"/>
<dbReference type="PROSITE" id="PS00584">
    <property type="entry name" value="PFKB_KINASES_2"/>
    <property type="match status" value="1"/>
</dbReference>
<dbReference type="GO" id="GO:0016301">
    <property type="term" value="F:kinase activity"/>
    <property type="evidence" value="ECO:0007669"/>
    <property type="project" value="UniProtKB-KW"/>
</dbReference>
<organism evidence="4 5">
    <name type="scientific">Spirilliplanes yamanashiensis</name>
    <dbReference type="NCBI Taxonomy" id="42233"/>
    <lineage>
        <taxon>Bacteria</taxon>
        <taxon>Bacillati</taxon>
        <taxon>Actinomycetota</taxon>
        <taxon>Actinomycetes</taxon>
        <taxon>Micromonosporales</taxon>
        <taxon>Micromonosporaceae</taxon>
        <taxon>Spirilliplanes</taxon>
    </lineage>
</organism>
<dbReference type="PANTHER" id="PTHR10584:SF166">
    <property type="entry name" value="RIBOKINASE"/>
    <property type="match status" value="1"/>
</dbReference>
<reference evidence="4" key="1">
    <citation type="submission" date="2021-01" db="EMBL/GenBank/DDBJ databases">
        <title>Whole genome shotgun sequence of Spirilliplanes yamanashiensis NBRC 15828.</title>
        <authorList>
            <person name="Komaki H."/>
            <person name="Tamura T."/>
        </authorList>
    </citation>
    <scope>NUCLEOTIDE SEQUENCE</scope>
    <source>
        <strain evidence="4">NBRC 15828</strain>
    </source>
</reference>
<accession>A0A8J4DJF0</accession>
<comment type="caution">
    <text evidence="4">The sequence shown here is derived from an EMBL/GenBank/DDBJ whole genome shotgun (WGS) entry which is preliminary data.</text>
</comment>
<evidence type="ECO:0000259" key="3">
    <source>
        <dbReference type="Pfam" id="PF00294"/>
    </source>
</evidence>
<protein>
    <submittedName>
        <fullName evidence="4">Adenosine kinase</fullName>
    </submittedName>
</protein>
<gene>
    <name evidence="4" type="ORF">Sya03_22770</name>
</gene>
<dbReference type="PANTHER" id="PTHR10584">
    <property type="entry name" value="SUGAR KINASE"/>
    <property type="match status" value="1"/>
</dbReference>
<name>A0A8J4DJF0_9ACTN</name>
<dbReference type="Pfam" id="PF00294">
    <property type="entry name" value="PfkB"/>
    <property type="match status" value="1"/>
</dbReference>
<dbReference type="Gene3D" id="3.40.1190.20">
    <property type="match status" value="1"/>
</dbReference>
<dbReference type="InterPro" id="IPR029056">
    <property type="entry name" value="Ribokinase-like"/>
</dbReference>
<dbReference type="InterPro" id="IPR002173">
    <property type="entry name" value="Carboh/pur_kinase_PfkB_CS"/>
</dbReference>
<dbReference type="GO" id="GO:0005829">
    <property type="term" value="C:cytosol"/>
    <property type="evidence" value="ECO:0007669"/>
    <property type="project" value="TreeGrafter"/>
</dbReference>
<keyword evidence="1" id="KW-0808">Transferase</keyword>